<dbReference type="RefSeq" id="WP_002948624.1">
    <property type="nucleotide sequence ID" value="NC_006448.1"/>
</dbReference>
<accession>Q5M2A5</accession>
<dbReference type="PATRIC" id="fig|264199.4.peg.1927"/>
<name>Q5M2A5_STRT2</name>
<dbReference type="Proteomes" id="UP000001170">
    <property type="component" value="Chromosome"/>
</dbReference>
<protein>
    <submittedName>
        <fullName evidence="1">Uncharacterized protein</fullName>
    </submittedName>
</protein>
<keyword evidence="2" id="KW-1185">Reference proteome</keyword>
<reference evidence="1 2" key="1">
    <citation type="journal article" date="2004" name="Nat. Biotechnol.">
        <title>Complete sequence and comparative genome analysis of the dairy bacterium Streptococcus thermophilus.</title>
        <authorList>
            <person name="Bolotin A."/>
            <person name="Quinquis B."/>
            <person name="Renault P."/>
            <person name="Sorokin A."/>
            <person name="Ehrlich S.D."/>
            <person name="Kulakauskas S."/>
            <person name="Lapidus A."/>
            <person name="Goltsman E."/>
            <person name="Mazur M."/>
            <person name="Pusch G.D."/>
            <person name="Fonstein M."/>
            <person name="Overbeek R."/>
            <person name="Kyprides N."/>
            <person name="Purnelle B."/>
            <person name="Prozzi D."/>
            <person name="Ngui K."/>
            <person name="Masuy D."/>
            <person name="Hancy F."/>
            <person name="Burteau S."/>
            <person name="Boutry M."/>
            <person name="Delcour J."/>
            <person name="Goffeau A."/>
            <person name="Hols P."/>
        </authorList>
    </citation>
    <scope>NUCLEOTIDE SEQUENCE [LARGE SCALE GENOMIC DNA]</scope>
    <source>
        <strain evidence="2">ATCC BAA-250 / LMG 18311</strain>
    </source>
</reference>
<evidence type="ECO:0000313" key="2">
    <source>
        <dbReference type="Proteomes" id="UP000001170"/>
    </source>
</evidence>
<evidence type="ECO:0000313" key="1">
    <source>
        <dbReference type="EMBL" id="AAV61540.1"/>
    </source>
</evidence>
<sequence>MLRFNQFDLRRDFELPIFITFENTNNRIVKNKILKEFGIHGFLIKNHEKTILKMNGYPENIIVDESQKYKNREINWFAETWDGLLKFNFNNLKLIKTGSSSGQIHSSTWEVFDYFISNNFCFNNNIRSAIVQIDDLTKWLLTDLSLDYDDYNFETKIDSYQDIEFNNHKFSIDIIKGFEEEISSLQKKIEANVLVEFNFEDNLTKYETKLIIDQFRNLVQILTGMNIGVNKILVNQNSNWILSNLYLPSIEERSKNFSQTSYSRLRDKFSIILQKWFSNNRIQILSANFLHGIHYNVPLDTTLIVLVSGIEIYFSNYRENNKEISARKKVEKVIESVDASLSNFKNTQEMEKFSKLIIDNRVYRVHGTKRKNIIESEYELKEPVKQLEKYIYDFILHNLGV</sequence>
<organism evidence="1 2">
    <name type="scientific">Streptococcus thermophilus (strain ATCC BAA-250 / LMG 18311)</name>
    <dbReference type="NCBI Taxonomy" id="264199"/>
    <lineage>
        <taxon>Bacteria</taxon>
        <taxon>Bacillati</taxon>
        <taxon>Bacillota</taxon>
        <taxon>Bacilli</taxon>
        <taxon>Lactobacillales</taxon>
        <taxon>Streptococcaceae</taxon>
        <taxon>Streptococcus</taxon>
    </lineage>
</organism>
<dbReference type="AlphaFoldDB" id="Q5M2A5"/>
<dbReference type="GeneID" id="66899670"/>
<dbReference type="KEGG" id="stl:stu1942"/>
<proteinExistence type="predicted"/>
<dbReference type="HOGENOM" id="CLU_686788_0_0_9"/>
<gene>
    <name evidence="1" type="ordered locus">stu1942</name>
</gene>
<dbReference type="EMBL" id="CP000023">
    <property type="protein sequence ID" value="AAV61540.1"/>
    <property type="molecule type" value="Genomic_DNA"/>
</dbReference>